<dbReference type="EMBL" id="JABEXW010000067">
    <property type="protein sequence ID" value="KAF4972151.1"/>
    <property type="molecule type" value="Genomic_DNA"/>
</dbReference>
<dbReference type="Gene3D" id="3.20.20.80">
    <property type="entry name" value="Glycosidases"/>
    <property type="match status" value="1"/>
</dbReference>
<protein>
    <recommendedName>
        <fullName evidence="1">chitinase</fullName>
        <ecNumber evidence="1">3.2.1.14</ecNumber>
    </recommendedName>
</protein>
<dbReference type="GO" id="GO:0005576">
    <property type="term" value="C:extracellular region"/>
    <property type="evidence" value="ECO:0007669"/>
    <property type="project" value="TreeGrafter"/>
</dbReference>
<dbReference type="EC" id="3.2.1.14" evidence="1"/>
<dbReference type="InterPro" id="IPR001223">
    <property type="entry name" value="Glyco_hydro18_cat"/>
</dbReference>
<evidence type="ECO:0000256" key="2">
    <source>
        <dbReference type="SAM" id="SignalP"/>
    </source>
</evidence>
<dbReference type="SMART" id="SM00636">
    <property type="entry name" value="Glyco_18"/>
    <property type="match status" value="1"/>
</dbReference>
<name>A0A8H4XFC9_9HYPO</name>
<keyword evidence="2" id="KW-0732">Signal</keyword>
<sequence length="416" mass="47002">MRILGTTYTWLLVLLTMATATSSAEPFRCIMYLTGYVHSMVWIKVERGEGVLTTKHGHISQHDIVPPKNELQQVSHVIIAFMRSEFFNVDEQPDKYPLFTSVSDVWNRVPDHTKVMVAIGGWGDTQGFEEAAKSEFSRKRWARQVAAMVAATGADGVDIDWEYPGGNRDDYKEIPNSEREWEIEAFVSLLHELRAAIGPKKILSAAVPGKEVDLMAFTSDTVPRIIKEIDFLNVMTYDLMNRRNSLTKHHSGVSDSQDAIQRYVDRGAPPSKLNLGFGYYVKWFMTRQCDPANPVGCPTQLLEDPKTGADLGKTGGFSWHDETPQDVAESFSRARTEGTYDGDGSYYYWDAQELRWWTFDTKKSIRAKFDRVVPKLNVGGVFAWGVGEDAPDYEHFKTTAEEVRMVRSGDAAKDEL</sequence>
<evidence type="ECO:0000256" key="1">
    <source>
        <dbReference type="ARBA" id="ARBA00012729"/>
    </source>
</evidence>
<dbReference type="PROSITE" id="PS51910">
    <property type="entry name" value="GH18_2"/>
    <property type="match status" value="1"/>
</dbReference>
<dbReference type="GO" id="GO:0008061">
    <property type="term" value="F:chitin binding"/>
    <property type="evidence" value="ECO:0007669"/>
    <property type="project" value="InterPro"/>
</dbReference>
<dbReference type="InterPro" id="IPR011583">
    <property type="entry name" value="Chitinase_II/V-like_cat"/>
</dbReference>
<comment type="caution">
    <text evidence="4">The sequence shown here is derived from an EMBL/GenBank/DDBJ whole genome shotgun (WGS) entry which is preliminary data.</text>
</comment>
<reference evidence="4" key="1">
    <citation type="journal article" date="2020" name="BMC Genomics">
        <title>Correction to: Identification and distribution of gene clusters required for synthesis of sphingolipid metabolism inhibitors in diverse species of the filamentous fungus Fusarium.</title>
        <authorList>
            <person name="Kim H.S."/>
            <person name="Lohmar J.M."/>
            <person name="Busman M."/>
            <person name="Brown D.W."/>
            <person name="Naumann T.A."/>
            <person name="Divon H.H."/>
            <person name="Lysoe E."/>
            <person name="Uhlig S."/>
            <person name="Proctor R.H."/>
        </authorList>
    </citation>
    <scope>NUCLEOTIDE SEQUENCE</scope>
    <source>
        <strain evidence="4">NRRL 20472</strain>
    </source>
</reference>
<dbReference type="GO" id="GO:0008843">
    <property type="term" value="F:endochitinase activity"/>
    <property type="evidence" value="ECO:0007669"/>
    <property type="project" value="UniProtKB-EC"/>
</dbReference>
<dbReference type="SUPFAM" id="SSF51445">
    <property type="entry name" value="(Trans)glycosidases"/>
    <property type="match status" value="1"/>
</dbReference>
<gene>
    <name evidence="4" type="ORF">FSARC_1226</name>
</gene>
<feature type="signal peptide" evidence="2">
    <location>
        <begin position="1"/>
        <end position="23"/>
    </location>
</feature>
<evidence type="ECO:0000313" key="4">
    <source>
        <dbReference type="EMBL" id="KAF4972151.1"/>
    </source>
</evidence>
<dbReference type="Pfam" id="PF00704">
    <property type="entry name" value="Glyco_hydro_18"/>
    <property type="match status" value="1"/>
</dbReference>
<dbReference type="GO" id="GO:0005975">
    <property type="term" value="P:carbohydrate metabolic process"/>
    <property type="evidence" value="ECO:0007669"/>
    <property type="project" value="InterPro"/>
</dbReference>
<keyword evidence="5" id="KW-1185">Reference proteome</keyword>
<dbReference type="PANTHER" id="PTHR11177">
    <property type="entry name" value="CHITINASE"/>
    <property type="match status" value="1"/>
</dbReference>
<proteinExistence type="predicted"/>
<feature type="chain" id="PRO_5034712476" description="chitinase" evidence="2">
    <location>
        <begin position="24"/>
        <end position="416"/>
    </location>
</feature>
<accession>A0A8H4XFC9</accession>
<dbReference type="InterPro" id="IPR017853">
    <property type="entry name" value="GH"/>
</dbReference>
<evidence type="ECO:0000313" key="5">
    <source>
        <dbReference type="Proteomes" id="UP000622797"/>
    </source>
</evidence>
<dbReference type="GO" id="GO:0006032">
    <property type="term" value="P:chitin catabolic process"/>
    <property type="evidence" value="ECO:0007669"/>
    <property type="project" value="TreeGrafter"/>
</dbReference>
<dbReference type="InterPro" id="IPR050314">
    <property type="entry name" value="Glycosyl_Hydrlase_18"/>
</dbReference>
<dbReference type="PANTHER" id="PTHR11177:SF378">
    <property type="entry name" value="CHITINASE"/>
    <property type="match status" value="1"/>
</dbReference>
<reference evidence="4" key="2">
    <citation type="submission" date="2020-05" db="EMBL/GenBank/DDBJ databases">
        <authorList>
            <person name="Kim H.-S."/>
            <person name="Proctor R.H."/>
            <person name="Brown D.W."/>
        </authorList>
    </citation>
    <scope>NUCLEOTIDE SEQUENCE</scope>
    <source>
        <strain evidence="4">NRRL 20472</strain>
    </source>
</reference>
<feature type="domain" description="GH18" evidence="3">
    <location>
        <begin position="50"/>
        <end position="406"/>
    </location>
</feature>
<dbReference type="Proteomes" id="UP000622797">
    <property type="component" value="Unassembled WGS sequence"/>
</dbReference>
<organism evidence="4 5">
    <name type="scientific">Fusarium sarcochroum</name>
    <dbReference type="NCBI Taxonomy" id="1208366"/>
    <lineage>
        <taxon>Eukaryota</taxon>
        <taxon>Fungi</taxon>
        <taxon>Dikarya</taxon>
        <taxon>Ascomycota</taxon>
        <taxon>Pezizomycotina</taxon>
        <taxon>Sordariomycetes</taxon>
        <taxon>Hypocreomycetidae</taxon>
        <taxon>Hypocreales</taxon>
        <taxon>Nectriaceae</taxon>
        <taxon>Fusarium</taxon>
        <taxon>Fusarium lateritium species complex</taxon>
    </lineage>
</organism>
<evidence type="ECO:0000259" key="3">
    <source>
        <dbReference type="PROSITE" id="PS51910"/>
    </source>
</evidence>
<dbReference type="OrthoDB" id="73875at2759"/>
<dbReference type="AlphaFoldDB" id="A0A8H4XFC9"/>